<evidence type="ECO:0000313" key="2">
    <source>
        <dbReference type="Proteomes" id="UP000604046"/>
    </source>
</evidence>
<evidence type="ECO:0008006" key="3">
    <source>
        <dbReference type="Google" id="ProtNLM"/>
    </source>
</evidence>
<dbReference type="EMBL" id="CAJNDS010000514">
    <property type="protein sequence ID" value="CAE7214171.1"/>
    <property type="molecule type" value="Genomic_DNA"/>
</dbReference>
<name>A0A812JPZ3_9DINO</name>
<evidence type="ECO:0000313" key="1">
    <source>
        <dbReference type="EMBL" id="CAE7214171.1"/>
    </source>
</evidence>
<reference evidence="1" key="1">
    <citation type="submission" date="2021-02" db="EMBL/GenBank/DDBJ databases">
        <authorList>
            <person name="Dougan E. K."/>
            <person name="Rhodes N."/>
            <person name="Thang M."/>
            <person name="Chan C."/>
        </authorList>
    </citation>
    <scope>NUCLEOTIDE SEQUENCE</scope>
</reference>
<dbReference type="Proteomes" id="UP000604046">
    <property type="component" value="Unassembled WGS sequence"/>
</dbReference>
<organism evidence="1 2">
    <name type="scientific">Symbiodinium natans</name>
    <dbReference type="NCBI Taxonomy" id="878477"/>
    <lineage>
        <taxon>Eukaryota</taxon>
        <taxon>Sar</taxon>
        <taxon>Alveolata</taxon>
        <taxon>Dinophyceae</taxon>
        <taxon>Suessiales</taxon>
        <taxon>Symbiodiniaceae</taxon>
        <taxon>Symbiodinium</taxon>
    </lineage>
</organism>
<comment type="caution">
    <text evidence="1">The sequence shown here is derived from an EMBL/GenBank/DDBJ whole genome shotgun (WGS) entry which is preliminary data.</text>
</comment>
<dbReference type="OrthoDB" id="2419021at2759"/>
<accession>A0A812JPZ3</accession>
<dbReference type="Gene3D" id="3.40.960.10">
    <property type="entry name" value="VSR Endonuclease"/>
    <property type="match status" value="1"/>
</dbReference>
<protein>
    <recommendedName>
        <fullName evidence="3">Zinc-ribbon domain-containing protein</fullName>
    </recommendedName>
</protein>
<gene>
    <name evidence="1" type="ORF">SNAT2548_LOCUS7412</name>
</gene>
<keyword evidence="2" id="KW-1185">Reference proteome</keyword>
<proteinExistence type="predicted"/>
<dbReference type="AlphaFoldDB" id="A0A812JPZ3"/>
<sequence length="528" mass="59592">MMFCRGFFPRLRHVGRLVSFESLSGQITRRCKPLAQGQSHPRWTSACVRDLQCDGRDGKEICSSTLELPPRKGQSKEAFKRAALQRLRDYAASKGGRCVSTEYTNSTTKVQWECKRGHRWKAEPRSVLNMVSWCPRCAIGKRSLSLHQLQEHARNRGGRCLSEEYTNALAKMRWQCKLGHTWEATTNMVLNRGTWCPECARATTSKSKRTLIDLQEHAAARGGKCLAAEYGGILAKVPWQCEKGHIWTASASNVLNLKTWCPICAKRAPLGLERLRSHAARLGGQCLADDYKNARTKVQWKCGFGHVWRATANNVMNSGTWCPECQKIGLARLQERAASLGGRCLSKSYSNRTGKLLWECQLGHKWKANAINILHNKTWCPQCAASSWKTEAEVRSILEAIFDPARFESSYPEFLGGLQLDGYCSELSLAFEYQGEQHFDADNYFHFGDPSSFQSQLERDARKRQLCDEAGVRLVLIPYFAKDKRLFVLTALLQWFSIAQITAPMLPHHSIEELACETIGLPSSRPVS</sequence>